<name>A0ABY8QFB8_9RHOB</name>
<gene>
    <name evidence="2" type="ORF">QF118_15435</name>
</gene>
<sequence>MTLGLGAALAAALGAALVTGFSVPGIDGLLFLGLSALLLGPALVAFAIGAGLALWSGGTWPPRADRACPFSRRVVADGYDRSAANTWAPDA</sequence>
<accession>A0ABY8QFB8</accession>
<proteinExistence type="predicted"/>
<keyword evidence="1" id="KW-0812">Transmembrane</keyword>
<keyword evidence="1" id="KW-1133">Transmembrane helix</keyword>
<feature type="transmembrane region" description="Helical" evidence="1">
    <location>
        <begin position="30"/>
        <end position="55"/>
    </location>
</feature>
<dbReference type="Proteomes" id="UP001241605">
    <property type="component" value="Chromosome"/>
</dbReference>
<evidence type="ECO:0000256" key="1">
    <source>
        <dbReference type="SAM" id="Phobius"/>
    </source>
</evidence>
<keyword evidence="3" id="KW-1185">Reference proteome</keyword>
<evidence type="ECO:0000313" key="3">
    <source>
        <dbReference type="Proteomes" id="UP001241605"/>
    </source>
</evidence>
<reference evidence="2 3" key="1">
    <citation type="submission" date="2023-05" db="EMBL/GenBank/DDBJ databases">
        <title>YMD87, complete Genome.</title>
        <authorList>
            <person name="Zhang J."/>
            <person name="Xu X."/>
        </authorList>
    </citation>
    <scope>NUCLEOTIDE SEQUENCE [LARGE SCALE GENOMIC DNA]</scope>
    <source>
        <strain evidence="2 3">YMD87</strain>
    </source>
</reference>
<evidence type="ECO:0000313" key="2">
    <source>
        <dbReference type="EMBL" id="WGW03304.1"/>
    </source>
</evidence>
<keyword evidence="1" id="KW-0472">Membrane</keyword>
<dbReference type="RefSeq" id="WP_282299937.1">
    <property type="nucleotide sequence ID" value="NZ_CP124616.1"/>
</dbReference>
<organism evidence="2 3">
    <name type="scientific">Tropicibacter oceani</name>
    <dbReference type="NCBI Taxonomy" id="3058420"/>
    <lineage>
        <taxon>Bacteria</taxon>
        <taxon>Pseudomonadati</taxon>
        <taxon>Pseudomonadota</taxon>
        <taxon>Alphaproteobacteria</taxon>
        <taxon>Rhodobacterales</taxon>
        <taxon>Roseobacteraceae</taxon>
        <taxon>Tropicibacter</taxon>
    </lineage>
</organism>
<protein>
    <submittedName>
        <fullName evidence="2">Uncharacterized protein</fullName>
    </submittedName>
</protein>
<dbReference type="EMBL" id="CP124616">
    <property type="protein sequence ID" value="WGW03304.1"/>
    <property type="molecule type" value="Genomic_DNA"/>
</dbReference>